<dbReference type="EMBL" id="CP009286">
    <property type="protein sequence ID" value="AIQ62387.1"/>
    <property type="molecule type" value="Genomic_DNA"/>
</dbReference>
<evidence type="ECO:0008006" key="3">
    <source>
        <dbReference type="Google" id="ProtNLM"/>
    </source>
</evidence>
<sequence>MSKIGRNEPCPCGSGKKYKKCCMEADKAAWSANQDVVVLPAEPVAVGTVAPLESGPVAIAEAKAPAKELKLTLPKLRKMVSRELEWEHPSHQQLGLTLIEQMKAEYDKELIAEGLMLWNGYSRMVKPVVKKEGAFCAAIEYLLSEEYGFMITQGDLALKYEVTAATVARRFKELTAYMEEYEIGETNEMLPSEIVIASLKGDASEKAEELLDRAVLAGSPKSRVQFARAVLELDPDRMEAYAILAEEAQDESEARDLIRSGIEAGRRKLGEDLFQEAKGLFWVIPEARPYVRLCHSYAESCWFGGKTKEAAAMLEHILEIDSDDHTGSRYLLPAVYLYDNRLDEAEERLEHFAEDDQAAAYAYDRMVLEFKRHGATARLKMLYRVAQGVNKHVPDYLLGARMLPHSLPDYIGVGDANEAVWYVILHSRLWTSVPELLKWMLKQ</sequence>
<organism evidence="1 2">
    <name type="scientific">Paenibacillus stellifer</name>
    <dbReference type="NCBI Taxonomy" id="169760"/>
    <lineage>
        <taxon>Bacteria</taxon>
        <taxon>Bacillati</taxon>
        <taxon>Bacillota</taxon>
        <taxon>Bacilli</taxon>
        <taxon>Bacillales</taxon>
        <taxon>Paenibacillaceae</taxon>
        <taxon>Paenibacillus</taxon>
    </lineage>
</organism>
<protein>
    <recommendedName>
        <fullName evidence="3">Zinc chelation protein SecC</fullName>
    </recommendedName>
</protein>
<dbReference type="Proteomes" id="UP000029507">
    <property type="component" value="Chromosome"/>
</dbReference>
<evidence type="ECO:0000313" key="2">
    <source>
        <dbReference type="Proteomes" id="UP000029507"/>
    </source>
</evidence>
<dbReference type="RefSeq" id="WP_038693586.1">
    <property type="nucleotide sequence ID" value="NZ_CP009286.1"/>
</dbReference>
<dbReference type="Pfam" id="PF02810">
    <property type="entry name" value="SEC-C"/>
    <property type="match status" value="1"/>
</dbReference>
<dbReference type="KEGG" id="pste:PSTEL_03990"/>
<dbReference type="AlphaFoldDB" id="A0A089LNH1"/>
<dbReference type="HOGENOM" id="CLU_611018_0_0_9"/>
<proteinExistence type="predicted"/>
<gene>
    <name evidence="1" type="ORF">PSTEL_03990</name>
</gene>
<keyword evidence="2" id="KW-1185">Reference proteome</keyword>
<evidence type="ECO:0000313" key="1">
    <source>
        <dbReference type="EMBL" id="AIQ62387.1"/>
    </source>
</evidence>
<dbReference type="SUPFAM" id="SSF103642">
    <property type="entry name" value="Sec-C motif"/>
    <property type="match status" value="1"/>
</dbReference>
<dbReference type="Gene3D" id="3.10.450.50">
    <property type="match status" value="1"/>
</dbReference>
<accession>A0A089LNH1</accession>
<dbReference type="InterPro" id="IPR004027">
    <property type="entry name" value="SEC_C_motif"/>
</dbReference>
<dbReference type="Gene3D" id="1.25.40.10">
    <property type="entry name" value="Tetratricopeptide repeat domain"/>
    <property type="match status" value="1"/>
</dbReference>
<dbReference type="InterPro" id="IPR011990">
    <property type="entry name" value="TPR-like_helical_dom_sf"/>
</dbReference>
<reference evidence="1 2" key="1">
    <citation type="submission" date="2014-08" db="EMBL/GenBank/DDBJ databases">
        <title>Comparative genomics of the Paenibacillus odorifer group.</title>
        <authorList>
            <person name="den Bakker H.C."/>
            <person name="Tsai Y.-C."/>
            <person name="Martin N."/>
            <person name="Korlach J."/>
            <person name="Wiedmann M."/>
        </authorList>
    </citation>
    <scope>NUCLEOTIDE SEQUENCE [LARGE SCALE GENOMIC DNA]</scope>
    <source>
        <strain evidence="1 2">DSM 14472</strain>
    </source>
</reference>
<dbReference type="OrthoDB" id="6399948at2"/>
<dbReference type="STRING" id="169760.PSTEL_03990"/>
<name>A0A089LNH1_9BACL</name>